<keyword evidence="9" id="KW-0221">Differentiation</keyword>
<dbReference type="GO" id="GO:0001669">
    <property type="term" value="C:acrosomal vesicle"/>
    <property type="evidence" value="ECO:0007669"/>
    <property type="project" value="UniProtKB-SubCell"/>
</dbReference>
<keyword evidence="13" id="KW-0966">Cell projection</keyword>
<dbReference type="InterPro" id="IPR008144">
    <property type="entry name" value="Guanylate_kin-like_dom"/>
</dbReference>
<dbReference type="PANTHER" id="PTHR23117:SF18">
    <property type="entry name" value="LEUCINE-RICH REPEAT AND GUANYLATE KINASE DOMAIN-CONTAINING PROTEIN"/>
    <property type="match status" value="1"/>
</dbReference>
<evidence type="ECO:0000256" key="9">
    <source>
        <dbReference type="ARBA" id="ARBA00022782"/>
    </source>
</evidence>
<dbReference type="PANTHER" id="PTHR23117">
    <property type="entry name" value="GUANYLATE KINASE-RELATED"/>
    <property type="match status" value="1"/>
</dbReference>
<evidence type="ECO:0000259" key="18">
    <source>
        <dbReference type="PROSITE" id="PS50052"/>
    </source>
</evidence>
<keyword evidence="5" id="KW-0808">Transferase</keyword>
<sequence length="503" mass="56950">ARLEGVLDEDTAAEGLHRLGCSAPGLEYVYLNLSLSARGLRDVQILSGYIHLQKLDLSHNKIQDLSCVGHMPYLLELDASHNQLTAFFGFKALKNLREADFSYNQIPAMGDLSEYQCLTKLSLDFNHIKEIQGLEKCHSLSQLSLSHNNLGAIRGLENLPIRNLDLSSNQIEKATGLESLKTLQKLDLSRNKISSLRGLEGHDLLETINLEDNQVSELPELKWIEGLPLLRVLNLLKNPLQDRADYWLSAIFTLLQVTELDLKKIAVEEKVAAVNKYDPPPEVVAAQDHRTQVMFHMMQPQKVLPSTLPGLEASYPMLVLVGPVSCGKRELTHRICRQFNDLFRHGPCHTTRRAYFGEENRLDYYFISPAAFEEMVSAGKFIATYKYSGHHYGLGRDTLESIAREGLGTCVHLEIEGVRSLKCTHFKPRYVLVVPTDKESYEEHLRRTGLFSRPEIEEAVSRVDMYLQINQDSPGYFDAVIHTEDLDEAFTELSLLMKMFLGL</sequence>
<keyword evidence="10" id="KW-0067">ATP-binding</keyword>
<dbReference type="GO" id="GO:0030154">
    <property type="term" value="P:cell differentiation"/>
    <property type="evidence" value="ECO:0007669"/>
    <property type="project" value="UniProtKB-KW"/>
</dbReference>
<comment type="function">
    <text evidence="15">Involved in multiple aspects of sperm assembly including acrosome attachment, shaping of the sperm head and in the early aspects of axoneme development. Not essential for primary cilium biogenesis.</text>
</comment>
<evidence type="ECO:0000256" key="3">
    <source>
        <dbReference type="ARBA" id="ARBA00022490"/>
    </source>
</evidence>
<evidence type="ECO:0000256" key="15">
    <source>
        <dbReference type="ARBA" id="ARBA00054148"/>
    </source>
</evidence>
<proteinExistence type="predicted"/>
<dbReference type="FunFam" id="3.40.50.300:FF:000828">
    <property type="entry name" value="leucine-rich repeat and guanylate kinase domain-containing protein-like"/>
    <property type="match status" value="1"/>
</dbReference>
<dbReference type="Gene3D" id="3.80.10.10">
    <property type="entry name" value="Ribonuclease Inhibitor"/>
    <property type="match status" value="2"/>
</dbReference>
<dbReference type="GO" id="GO:0005829">
    <property type="term" value="C:cytosol"/>
    <property type="evidence" value="ECO:0007669"/>
    <property type="project" value="TreeGrafter"/>
</dbReference>
<evidence type="ECO:0000256" key="13">
    <source>
        <dbReference type="ARBA" id="ARBA00023273"/>
    </source>
</evidence>
<dbReference type="InterPro" id="IPR001611">
    <property type="entry name" value="Leu-rich_rpt"/>
</dbReference>
<evidence type="ECO:0000256" key="6">
    <source>
        <dbReference type="ARBA" id="ARBA00022737"/>
    </source>
</evidence>
<dbReference type="GO" id="GO:0007283">
    <property type="term" value="P:spermatogenesis"/>
    <property type="evidence" value="ECO:0007669"/>
    <property type="project" value="UniProtKB-KW"/>
</dbReference>
<dbReference type="InterPro" id="IPR032675">
    <property type="entry name" value="LRR_dom_sf"/>
</dbReference>
<keyword evidence="7" id="KW-0547">Nucleotide-binding</keyword>
<keyword evidence="6" id="KW-0677">Repeat</keyword>
<evidence type="ECO:0000256" key="16">
    <source>
        <dbReference type="ARBA" id="ARBA00062266"/>
    </source>
</evidence>
<evidence type="ECO:0000256" key="7">
    <source>
        <dbReference type="ARBA" id="ARBA00022741"/>
    </source>
</evidence>
<evidence type="ECO:0000256" key="5">
    <source>
        <dbReference type="ARBA" id="ARBA00022679"/>
    </source>
</evidence>
<feature type="non-terminal residue" evidence="19">
    <location>
        <position position="1"/>
    </location>
</feature>
<dbReference type="PROSITE" id="PS50052">
    <property type="entry name" value="GUANYLATE_KINASE_2"/>
    <property type="match status" value="1"/>
</dbReference>
<dbReference type="FunFam" id="3.80.10.10:FF:000238">
    <property type="entry name" value="Leucine rich repeats and guanylate kinase domain containing"/>
    <property type="match status" value="1"/>
</dbReference>
<evidence type="ECO:0000256" key="14">
    <source>
        <dbReference type="ARBA" id="ARBA00023329"/>
    </source>
</evidence>
<evidence type="ECO:0000256" key="12">
    <source>
        <dbReference type="ARBA" id="ARBA00023212"/>
    </source>
</evidence>
<dbReference type="GO" id="GO:0004385">
    <property type="term" value="F:GMP kinase activity"/>
    <property type="evidence" value="ECO:0007669"/>
    <property type="project" value="TreeGrafter"/>
</dbReference>
<dbReference type="InterPro" id="IPR025875">
    <property type="entry name" value="Leu-rich_rpt_4"/>
</dbReference>
<accession>A0A7K5KK87</accession>
<evidence type="ECO:0000313" key="19">
    <source>
        <dbReference type="EMBL" id="NWT06327.1"/>
    </source>
</evidence>
<evidence type="ECO:0000256" key="8">
    <source>
        <dbReference type="ARBA" id="ARBA00022777"/>
    </source>
</evidence>
<dbReference type="Pfam" id="PF13516">
    <property type="entry name" value="LRR_6"/>
    <property type="match status" value="1"/>
</dbReference>
<evidence type="ECO:0000256" key="10">
    <source>
        <dbReference type="ARBA" id="ARBA00022840"/>
    </source>
</evidence>
<reference evidence="19 20" key="1">
    <citation type="submission" date="2019-09" db="EMBL/GenBank/DDBJ databases">
        <title>Bird 10,000 Genomes (B10K) Project - Family phase.</title>
        <authorList>
            <person name="Zhang G."/>
        </authorList>
    </citation>
    <scope>NUCLEOTIDE SEQUENCE [LARGE SCALE GENOMIC DNA]</scope>
    <source>
        <strain evidence="19">B10K-DU-003-16</strain>
        <tissue evidence="19">Mixed tissue sample</tissue>
    </source>
</reference>
<evidence type="ECO:0000256" key="4">
    <source>
        <dbReference type="ARBA" id="ARBA00022614"/>
    </source>
</evidence>
<dbReference type="FunFam" id="3.80.10.10:FF:000191">
    <property type="entry name" value="Leucine rich repeats and guanylate kinase domain containing"/>
    <property type="match status" value="1"/>
</dbReference>
<keyword evidence="8" id="KW-0418">Kinase</keyword>
<comment type="subunit">
    <text evidence="16">Interacts (via guanylate kinase-like domain) with RIMBP3 (via coiled-coil region). Interacts (via guanylate kinase-like domain) with HOOK2. Interacts (via LRRCT domain) with KLC3. Interacts with HOOK1 and HOOK3.</text>
</comment>
<dbReference type="AlphaFoldDB" id="A0A7K5KK87"/>
<dbReference type="Proteomes" id="UP000525714">
    <property type="component" value="Unassembled WGS sequence"/>
</dbReference>
<keyword evidence="14" id="KW-0968">Cytoplasmic vesicle</keyword>
<keyword evidence="20" id="KW-1185">Reference proteome</keyword>
<dbReference type="SMART" id="SM00365">
    <property type="entry name" value="LRR_SD22"/>
    <property type="match status" value="6"/>
</dbReference>
<dbReference type="CDD" id="cd00071">
    <property type="entry name" value="GMPK"/>
    <property type="match status" value="1"/>
</dbReference>
<comment type="caution">
    <text evidence="19">The sequence shown here is derived from an EMBL/GenBank/DDBJ whole genome shotgun (WGS) entry which is preliminary data.</text>
</comment>
<keyword evidence="12" id="KW-0206">Cytoskeleton</keyword>
<dbReference type="InterPro" id="IPR027417">
    <property type="entry name" value="P-loop_NTPase"/>
</dbReference>
<dbReference type="Pfam" id="PF12799">
    <property type="entry name" value="LRR_4"/>
    <property type="match status" value="1"/>
</dbReference>
<dbReference type="Gene3D" id="3.40.50.300">
    <property type="entry name" value="P-loop containing nucleotide triphosphate hydrolases"/>
    <property type="match status" value="1"/>
</dbReference>
<evidence type="ECO:0000256" key="2">
    <source>
        <dbReference type="ARBA" id="ARBA00004218"/>
    </source>
</evidence>
<feature type="domain" description="Guanylate kinase-like" evidence="18">
    <location>
        <begin position="315"/>
        <end position="498"/>
    </location>
</feature>
<evidence type="ECO:0000313" key="20">
    <source>
        <dbReference type="Proteomes" id="UP000525714"/>
    </source>
</evidence>
<evidence type="ECO:0000256" key="17">
    <source>
        <dbReference type="ARBA" id="ARBA00071205"/>
    </source>
</evidence>
<dbReference type="PRINTS" id="PR00019">
    <property type="entry name" value="LEURICHRPT"/>
</dbReference>
<dbReference type="InterPro" id="IPR008145">
    <property type="entry name" value="GK/Ca_channel_bsu"/>
</dbReference>
<organism evidence="19 20">
    <name type="scientific">Mionectes macconnelli</name>
    <name type="common">McConnell's flycatcher</name>
    <dbReference type="NCBI Taxonomy" id="254557"/>
    <lineage>
        <taxon>Eukaryota</taxon>
        <taxon>Metazoa</taxon>
        <taxon>Chordata</taxon>
        <taxon>Craniata</taxon>
        <taxon>Vertebrata</taxon>
        <taxon>Euteleostomi</taxon>
        <taxon>Archelosauria</taxon>
        <taxon>Archosauria</taxon>
        <taxon>Dinosauria</taxon>
        <taxon>Saurischia</taxon>
        <taxon>Theropoda</taxon>
        <taxon>Coelurosauria</taxon>
        <taxon>Aves</taxon>
        <taxon>Neognathae</taxon>
        <taxon>Neoaves</taxon>
        <taxon>Telluraves</taxon>
        <taxon>Australaves</taxon>
        <taxon>Passeriformes</taxon>
        <taxon>Tyrannidae</taxon>
        <taxon>Mionectes</taxon>
    </lineage>
</organism>
<evidence type="ECO:0000256" key="1">
    <source>
        <dbReference type="ARBA" id="ARBA00004120"/>
    </source>
</evidence>
<dbReference type="EMBL" id="VYZC01001053">
    <property type="protein sequence ID" value="NWT06327.1"/>
    <property type="molecule type" value="Genomic_DNA"/>
</dbReference>
<keyword evidence="11" id="KW-0744">Spermatogenesis</keyword>
<dbReference type="SUPFAM" id="SSF52058">
    <property type="entry name" value="L domain-like"/>
    <property type="match status" value="1"/>
</dbReference>
<feature type="non-terminal residue" evidence="19">
    <location>
        <position position="503"/>
    </location>
</feature>
<comment type="subcellular location">
    <subcellularLocation>
        <location evidence="1">Cytoplasm</location>
        <location evidence="1">Cytoskeleton</location>
        <location evidence="1">Cilium basal body</location>
    </subcellularLocation>
    <subcellularLocation>
        <location evidence="2">Cytoplasmic vesicle</location>
        <location evidence="2">Secretory vesicle</location>
        <location evidence="2">Acrosome</location>
    </subcellularLocation>
</comment>
<keyword evidence="4" id="KW-0433">Leucine-rich repeat</keyword>
<dbReference type="Pfam" id="PF14580">
    <property type="entry name" value="LRR_9"/>
    <property type="match status" value="1"/>
</dbReference>
<protein>
    <recommendedName>
        <fullName evidence="17">Leucine-rich repeat and guanylate kinase domain-containing protein</fullName>
    </recommendedName>
</protein>
<gene>
    <name evidence="19" type="primary">Lrguk</name>
    <name evidence="19" type="ORF">MIOMAC_R11765</name>
</gene>
<dbReference type="SMART" id="SM00072">
    <property type="entry name" value="GuKc"/>
    <property type="match status" value="1"/>
</dbReference>
<evidence type="ECO:0000256" key="11">
    <source>
        <dbReference type="ARBA" id="ARBA00022871"/>
    </source>
</evidence>
<dbReference type="GO" id="GO:0005524">
    <property type="term" value="F:ATP binding"/>
    <property type="evidence" value="ECO:0007669"/>
    <property type="project" value="UniProtKB-KW"/>
</dbReference>
<keyword evidence="3" id="KW-0963">Cytoplasm</keyword>
<dbReference type="PROSITE" id="PS51450">
    <property type="entry name" value="LRR"/>
    <property type="match status" value="5"/>
</dbReference>
<dbReference type="Pfam" id="PF00625">
    <property type="entry name" value="Guanylate_kin"/>
    <property type="match status" value="1"/>
</dbReference>
<name>A0A7K5KK87_9TYRA</name>
<dbReference type="SUPFAM" id="SSF52540">
    <property type="entry name" value="P-loop containing nucleoside triphosphate hydrolases"/>
    <property type="match status" value="1"/>
</dbReference>